<feature type="transmembrane region" description="Helical" evidence="1">
    <location>
        <begin position="52"/>
        <end position="76"/>
    </location>
</feature>
<evidence type="ECO:0000313" key="2">
    <source>
        <dbReference type="EMBL" id="NYE21489.1"/>
    </source>
</evidence>
<keyword evidence="1" id="KW-0472">Membrane</keyword>
<proteinExistence type="predicted"/>
<reference evidence="2 3" key="1">
    <citation type="submission" date="2020-07" db="EMBL/GenBank/DDBJ databases">
        <title>Sequencing the genomes of 1000 actinobacteria strains.</title>
        <authorList>
            <person name="Klenk H.-P."/>
        </authorList>
    </citation>
    <scope>NUCLEOTIDE SEQUENCE [LARGE SCALE GENOMIC DNA]</scope>
    <source>
        <strain evidence="2 3">DSM 24662</strain>
    </source>
</reference>
<feature type="transmembrane region" description="Helical" evidence="1">
    <location>
        <begin position="113"/>
        <end position="133"/>
    </location>
</feature>
<gene>
    <name evidence="2" type="ORF">BJ991_003517</name>
</gene>
<protein>
    <submittedName>
        <fullName evidence="2">Uncharacterized protein</fullName>
    </submittedName>
</protein>
<keyword evidence="3" id="KW-1185">Reference proteome</keyword>
<dbReference type="Proteomes" id="UP000576969">
    <property type="component" value="Unassembled WGS sequence"/>
</dbReference>
<comment type="caution">
    <text evidence="2">The sequence shown here is derived from an EMBL/GenBank/DDBJ whole genome shotgun (WGS) entry which is preliminary data.</text>
</comment>
<dbReference type="EMBL" id="JACCBV010000001">
    <property type="protein sequence ID" value="NYE21489.1"/>
    <property type="molecule type" value="Genomic_DNA"/>
</dbReference>
<feature type="transmembrane region" description="Helical" evidence="1">
    <location>
        <begin position="83"/>
        <end position="101"/>
    </location>
</feature>
<feature type="transmembrane region" description="Helical" evidence="1">
    <location>
        <begin position="7"/>
        <end position="32"/>
    </location>
</feature>
<keyword evidence="1" id="KW-1133">Transmembrane helix</keyword>
<evidence type="ECO:0000313" key="3">
    <source>
        <dbReference type="Proteomes" id="UP000576969"/>
    </source>
</evidence>
<sequence>MKRVARIALLVTQAFVGLTAVAGGVALIVGSLDPALGTVLVPPLDYLDGSPFTSYVVPGIVLIALVAGPQAVAFGLGLARSRWFVMTSAAAAFACVIWIFVQMVFIPFSFLQALYFALGLVEFGLVMVLLGVLDQQSSRAAAA</sequence>
<name>A0A7Y9KN56_9MICO</name>
<keyword evidence="1" id="KW-0812">Transmembrane</keyword>
<evidence type="ECO:0000256" key="1">
    <source>
        <dbReference type="SAM" id="Phobius"/>
    </source>
</evidence>
<organism evidence="2 3">
    <name type="scientific">Microbacterium immunditiarum</name>
    <dbReference type="NCBI Taxonomy" id="337480"/>
    <lineage>
        <taxon>Bacteria</taxon>
        <taxon>Bacillati</taxon>
        <taxon>Actinomycetota</taxon>
        <taxon>Actinomycetes</taxon>
        <taxon>Micrococcales</taxon>
        <taxon>Microbacteriaceae</taxon>
        <taxon>Microbacterium</taxon>
    </lineage>
</organism>
<accession>A0A7Y9KN56</accession>
<dbReference type="RefSeq" id="WP_179492151.1">
    <property type="nucleotide sequence ID" value="NZ_JACCBV010000001.1"/>
</dbReference>
<dbReference type="AlphaFoldDB" id="A0A7Y9KN56"/>